<protein>
    <submittedName>
        <fullName evidence="11">ATP-dependent RNA helicase DeaD</fullName>
    </submittedName>
</protein>
<keyword evidence="2" id="KW-0378">Hydrolase</keyword>
<name>A0A1I2F289_9BACL</name>
<dbReference type="GO" id="GO:0003724">
    <property type="term" value="F:RNA helicase activity"/>
    <property type="evidence" value="ECO:0007669"/>
    <property type="project" value="InterPro"/>
</dbReference>
<evidence type="ECO:0000256" key="7">
    <source>
        <dbReference type="SAM" id="MobiDB-lite"/>
    </source>
</evidence>
<organism evidence="11 12">
    <name type="scientific">Paenibacillus catalpae</name>
    <dbReference type="NCBI Taxonomy" id="1045775"/>
    <lineage>
        <taxon>Bacteria</taxon>
        <taxon>Bacillati</taxon>
        <taxon>Bacillota</taxon>
        <taxon>Bacilli</taxon>
        <taxon>Bacillales</taxon>
        <taxon>Paenibacillaceae</taxon>
        <taxon>Paenibacillus</taxon>
    </lineage>
</organism>
<evidence type="ECO:0000259" key="8">
    <source>
        <dbReference type="PROSITE" id="PS51192"/>
    </source>
</evidence>
<feature type="compositionally biased region" description="Gly residues" evidence="7">
    <location>
        <begin position="554"/>
        <end position="579"/>
    </location>
</feature>
<evidence type="ECO:0000256" key="5">
    <source>
        <dbReference type="ARBA" id="ARBA00038437"/>
    </source>
</evidence>
<feature type="short sequence motif" description="Q motif" evidence="6">
    <location>
        <begin position="3"/>
        <end position="31"/>
    </location>
</feature>
<dbReference type="AlphaFoldDB" id="A0A1I2F289"/>
<feature type="compositionally biased region" description="Polar residues" evidence="7">
    <location>
        <begin position="514"/>
        <end position="523"/>
    </location>
</feature>
<feature type="compositionally biased region" description="Low complexity" evidence="7">
    <location>
        <begin position="484"/>
        <end position="495"/>
    </location>
</feature>
<dbReference type="InterPro" id="IPR027417">
    <property type="entry name" value="P-loop_NTPase"/>
</dbReference>
<dbReference type="EMBL" id="FOMT01000005">
    <property type="protein sequence ID" value="SFE99119.1"/>
    <property type="molecule type" value="Genomic_DNA"/>
</dbReference>
<dbReference type="STRING" id="1045775.SAMN05216378_4637"/>
<dbReference type="GO" id="GO:0005524">
    <property type="term" value="F:ATP binding"/>
    <property type="evidence" value="ECO:0007669"/>
    <property type="project" value="UniProtKB-KW"/>
</dbReference>
<feature type="compositionally biased region" description="Basic and acidic residues" evidence="7">
    <location>
        <begin position="526"/>
        <end position="537"/>
    </location>
</feature>
<feature type="domain" description="Helicase ATP-binding" evidence="8">
    <location>
        <begin position="34"/>
        <end position="204"/>
    </location>
</feature>
<evidence type="ECO:0000256" key="2">
    <source>
        <dbReference type="ARBA" id="ARBA00022801"/>
    </source>
</evidence>
<dbReference type="Pfam" id="PF00270">
    <property type="entry name" value="DEAD"/>
    <property type="match status" value="1"/>
</dbReference>
<evidence type="ECO:0000256" key="1">
    <source>
        <dbReference type="ARBA" id="ARBA00022741"/>
    </source>
</evidence>
<dbReference type="CDD" id="cd00268">
    <property type="entry name" value="DEADc"/>
    <property type="match status" value="1"/>
</dbReference>
<evidence type="ECO:0000313" key="11">
    <source>
        <dbReference type="EMBL" id="SFE99119.1"/>
    </source>
</evidence>
<accession>A0A1I2F289</accession>
<keyword evidence="3 11" id="KW-0347">Helicase</keyword>
<feature type="domain" description="Helicase C-terminal" evidence="9">
    <location>
        <begin position="215"/>
        <end position="375"/>
    </location>
</feature>
<dbReference type="Pfam" id="PF00271">
    <property type="entry name" value="Helicase_C"/>
    <property type="match status" value="1"/>
</dbReference>
<feature type="domain" description="DEAD-box RNA helicase Q" evidence="10">
    <location>
        <begin position="3"/>
        <end position="31"/>
    </location>
</feature>
<dbReference type="SUPFAM" id="SSF52540">
    <property type="entry name" value="P-loop containing nucleoside triphosphate hydrolases"/>
    <property type="match status" value="1"/>
</dbReference>
<evidence type="ECO:0000313" key="12">
    <source>
        <dbReference type="Proteomes" id="UP000198855"/>
    </source>
</evidence>
<gene>
    <name evidence="11" type="ORF">SAMN05216378_4637</name>
</gene>
<dbReference type="InterPro" id="IPR014001">
    <property type="entry name" value="Helicase_ATP-bd"/>
</dbReference>
<dbReference type="CDD" id="cd18787">
    <property type="entry name" value="SF2_C_DEAD"/>
    <property type="match status" value="1"/>
</dbReference>
<dbReference type="SMART" id="SM00490">
    <property type="entry name" value="HELICc"/>
    <property type="match status" value="1"/>
</dbReference>
<keyword evidence="4" id="KW-0067">ATP-binding</keyword>
<dbReference type="GO" id="GO:0005829">
    <property type="term" value="C:cytosol"/>
    <property type="evidence" value="ECO:0007669"/>
    <property type="project" value="TreeGrafter"/>
</dbReference>
<feature type="compositionally biased region" description="Basic and acidic residues" evidence="7">
    <location>
        <begin position="458"/>
        <end position="471"/>
    </location>
</feature>
<feature type="compositionally biased region" description="Low complexity" evidence="7">
    <location>
        <begin position="538"/>
        <end position="553"/>
    </location>
</feature>
<dbReference type="GO" id="GO:0016787">
    <property type="term" value="F:hydrolase activity"/>
    <property type="evidence" value="ECO:0007669"/>
    <property type="project" value="UniProtKB-KW"/>
</dbReference>
<proteinExistence type="inferred from homology"/>
<dbReference type="PANTHER" id="PTHR47959:SF13">
    <property type="entry name" value="ATP-DEPENDENT RNA HELICASE RHLE"/>
    <property type="match status" value="1"/>
</dbReference>
<dbReference type="PROSITE" id="PS51195">
    <property type="entry name" value="Q_MOTIF"/>
    <property type="match status" value="1"/>
</dbReference>
<keyword evidence="12" id="KW-1185">Reference proteome</keyword>
<dbReference type="SMART" id="SM00487">
    <property type="entry name" value="DEXDc"/>
    <property type="match status" value="1"/>
</dbReference>
<evidence type="ECO:0000256" key="4">
    <source>
        <dbReference type="ARBA" id="ARBA00022840"/>
    </source>
</evidence>
<feature type="compositionally biased region" description="Basic and acidic residues" evidence="7">
    <location>
        <begin position="389"/>
        <end position="411"/>
    </location>
</feature>
<dbReference type="PROSITE" id="PS51192">
    <property type="entry name" value="HELICASE_ATP_BIND_1"/>
    <property type="match status" value="1"/>
</dbReference>
<feature type="compositionally biased region" description="Polar residues" evidence="7">
    <location>
        <begin position="376"/>
        <end position="388"/>
    </location>
</feature>
<dbReference type="OrthoDB" id="9805696at2"/>
<evidence type="ECO:0000256" key="3">
    <source>
        <dbReference type="ARBA" id="ARBA00022806"/>
    </source>
</evidence>
<evidence type="ECO:0000259" key="9">
    <source>
        <dbReference type="PROSITE" id="PS51194"/>
    </source>
</evidence>
<dbReference type="PANTHER" id="PTHR47959">
    <property type="entry name" value="ATP-DEPENDENT RNA HELICASE RHLE-RELATED"/>
    <property type="match status" value="1"/>
</dbReference>
<dbReference type="GO" id="GO:0003676">
    <property type="term" value="F:nucleic acid binding"/>
    <property type="evidence" value="ECO:0007669"/>
    <property type="project" value="InterPro"/>
</dbReference>
<reference evidence="12" key="1">
    <citation type="submission" date="2016-10" db="EMBL/GenBank/DDBJ databases">
        <authorList>
            <person name="Varghese N."/>
            <person name="Submissions S."/>
        </authorList>
    </citation>
    <scope>NUCLEOTIDE SEQUENCE [LARGE SCALE GENOMIC DNA]</scope>
    <source>
        <strain evidence="12">CGMCC 1.10784</strain>
    </source>
</reference>
<feature type="region of interest" description="Disordered" evidence="7">
    <location>
        <begin position="371"/>
        <end position="579"/>
    </location>
</feature>
<evidence type="ECO:0000256" key="6">
    <source>
        <dbReference type="PROSITE-ProRule" id="PRU00552"/>
    </source>
</evidence>
<dbReference type="InterPro" id="IPR011545">
    <property type="entry name" value="DEAD/DEAH_box_helicase_dom"/>
</dbReference>
<feature type="compositionally biased region" description="Basic and acidic residues" evidence="7">
    <location>
        <begin position="419"/>
        <end position="428"/>
    </location>
</feature>
<dbReference type="InterPro" id="IPR001650">
    <property type="entry name" value="Helicase_C-like"/>
</dbReference>
<evidence type="ECO:0000259" key="10">
    <source>
        <dbReference type="PROSITE" id="PS51195"/>
    </source>
</evidence>
<dbReference type="PROSITE" id="PS51194">
    <property type="entry name" value="HELICASE_CTER"/>
    <property type="match status" value="1"/>
</dbReference>
<dbReference type="InterPro" id="IPR044742">
    <property type="entry name" value="DEAD/DEAH_RhlB"/>
</dbReference>
<dbReference type="InterPro" id="IPR050079">
    <property type="entry name" value="DEAD_box_RNA_helicase"/>
</dbReference>
<comment type="similarity">
    <text evidence="5">Belongs to the DEAD box helicase family.</text>
</comment>
<dbReference type="RefSeq" id="WP_091188794.1">
    <property type="nucleotide sequence ID" value="NZ_FOMT01000005.1"/>
</dbReference>
<dbReference type="Gene3D" id="3.40.50.300">
    <property type="entry name" value="P-loop containing nucleotide triphosphate hydrolases"/>
    <property type="match status" value="2"/>
</dbReference>
<keyword evidence="1" id="KW-0547">Nucleotide-binding</keyword>
<dbReference type="InterPro" id="IPR014014">
    <property type="entry name" value="RNA_helicase_DEAD_Q_motif"/>
</dbReference>
<sequence length="579" mass="61507">MSNEFISMGIIPELTDILQTSGITSPTPVQKKTIPVLMAGQDVIAQAQTGTGKTIAFTLPILQRIDVNKEQVQALILTPTRELAIQITSELKKLAAAVGAKVLAAYGGQDVDAQIRKLNNAPHIVVATPGRLIDHMRRETISLGKLKMLVLDEADQMLHMGFLPEVQSIVDQTPRARQTMLFSATMPEQIKRLAENYMKVPVDIKIQSANVTLDNIKQIVVETTDRGRQKALITLIETQRPYLAVIFCRTKVRAKKLNEALQDLGFESDELHGDLTQAKREQVMKRFRDAKLQILVATDVAARGLDVEGVTHVFNYDVPTDSEIYIHRIGRTGRAGQRGIAITIASPYDRGSIAHIERSINASLERRTVEADGTIVKSSNPRTSSSEGRSYDKGGKPERGGGRGRGGRDGKPAQAGRSGRGDRNERGGNRPQAGGRGKPERAAVSGSSEGNPWEAGGGEEREAGRGGRDARGGGASRSGRGDRAQGNASRGNTRGAAGGGRGERAQSQGAPRGNTRSAASSSGGRWEGRPSSGKDSRSSGSSAPRGGRSSHGSSNGGSRSGGGSGSRGGNPGGRRGSNR</sequence>
<dbReference type="Proteomes" id="UP000198855">
    <property type="component" value="Unassembled WGS sequence"/>
</dbReference>